<dbReference type="PANTHER" id="PTHR42776:SF4">
    <property type="entry name" value="ACYLAMINO-ACID-RELEASING ENZYME"/>
    <property type="match status" value="1"/>
</dbReference>
<evidence type="ECO:0000256" key="1">
    <source>
        <dbReference type="ARBA" id="ARBA00022801"/>
    </source>
</evidence>
<evidence type="ECO:0000259" key="3">
    <source>
        <dbReference type="Pfam" id="PF00326"/>
    </source>
</evidence>
<evidence type="ECO:0000313" key="5">
    <source>
        <dbReference type="Proteomes" id="UP000044071"/>
    </source>
</evidence>
<dbReference type="eggNOG" id="COG0823">
    <property type="taxonomic scope" value="Bacteria"/>
</dbReference>
<dbReference type="RefSeq" id="WP_044012535.1">
    <property type="nucleotide sequence ID" value="NZ_CCVW01000004.1"/>
</dbReference>
<gene>
    <name evidence="4" type="primary">ptpA_1</name>
    <name evidence="4" type="ORF">BN59_03643</name>
</gene>
<evidence type="ECO:0000313" key="4">
    <source>
        <dbReference type="EMBL" id="CDZ79325.1"/>
    </source>
</evidence>
<dbReference type="EMBL" id="CCSB01000004">
    <property type="protein sequence ID" value="CDZ79325.1"/>
    <property type="molecule type" value="Genomic_DNA"/>
</dbReference>
<accession>A0A078KY38</accession>
<keyword evidence="5" id="KW-1185">Reference proteome</keyword>
<proteinExistence type="predicted"/>
<reference evidence="4 5" key="1">
    <citation type="submission" date="2014-06" db="EMBL/GenBank/DDBJ databases">
        <authorList>
            <person name="Urmite Genomes Urmite Genomes"/>
        </authorList>
    </citation>
    <scope>NUCLEOTIDE SEQUENCE [LARGE SCALE GENOMIC DNA]</scope>
</reference>
<sequence length="703" mass="78491">MKLTTCHEIERNRRFLAPGLVILTVVFSLSAVNYSHATPPKLRPKNEVSEILPQALAPALAAVKGAKTITTDWLVDKYFANLDSASISWFDNKNIIYSVPSTDGRLDRVLEILNIETNAKQRLGTGANPVVSPDKQWIAFVRGENEARQLWLMDQHGQNLKQISHVKDGLFPSDFFTKYLWSSDSRQIVLLYKQNYNDDAPDSIIPPSKIELIDVATAQIASLGDFNNRILDFSWLPNSHEILFTQERFGFEYNDSIDYELISALNIENKKIRTLAKFNGWQQSLSPQASPDGKLIAFLYDPESPLFDVIQNIGLIKNDGESSNDSPKIKRLTRDMKFLSPAWSPNGDKIYVTRAYGAYRQIYSVEVETGEINQITSGTNSIESFSISPDGSHLAWVDANAHGEQAIRVALSNGKKVKNILTVSKAPSDFSLSEVREIQWNSLDYPVPMRGLLVMPQNYQKGRRYPLIVNIHGGGRGATLLLRFGGGLLSATPLEWQAMAAKDYAVFIPEFRSSGSFGSLAITRDHLKNHELLFADLRDIDAGVDYLIEQGIADENQLAVIGHSAGARRANLLTAISHKYRAIVSIDGWADDYIPAINNPTDTLFYPEMGGSPWDVPENYLKDSALTHAKGATTPTLFFMGNPKLGGVDPYNTVSDLFGLLRQEGVATEYIYYADEGHAFTKPENRKDFLERTIKWIDGFLAK</sequence>
<dbReference type="GO" id="GO:0004252">
    <property type="term" value="F:serine-type endopeptidase activity"/>
    <property type="evidence" value="ECO:0007669"/>
    <property type="project" value="TreeGrafter"/>
</dbReference>
<dbReference type="Pfam" id="PF00326">
    <property type="entry name" value="Peptidase_S9"/>
    <property type="match status" value="1"/>
</dbReference>
<dbReference type="InterPro" id="IPR001375">
    <property type="entry name" value="Peptidase_S9_cat"/>
</dbReference>
<dbReference type="PANTHER" id="PTHR42776">
    <property type="entry name" value="SERINE PEPTIDASE S9 FAMILY MEMBER"/>
    <property type="match status" value="1"/>
</dbReference>
<evidence type="ECO:0000256" key="2">
    <source>
        <dbReference type="ARBA" id="ARBA00022825"/>
    </source>
</evidence>
<dbReference type="Gene3D" id="3.40.50.1820">
    <property type="entry name" value="alpha/beta hydrolase"/>
    <property type="match status" value="1"/>
</dbReference>
<dbReference type="SUPFAM" id="SSF69304">
    <property type="entry name" value="Tricorn protease N-terminal domain"/>
    <property type="match status" value="1"/>
</dbReference>
<feature type="domain" description="Peptidase S9 prolyl oligopeptidase catalytic" evidence="3">
    <location>
        <begin position="495"/>
        <end position="700"/>
    </location>
</feature>
<dbReference type="OrthoDB" id="9812921at2"/>
<dbReference type="InterPro" id="IPR011659">
    <property type="entry name" value="WD40"/>
</dbReference>
<dbReference type="Proteomes" id="UP000044071">
    <property type="component" value="Unassembled WGS sequence"/>
</dbReference>
<keyword evidence="1" id="KW-0378">Hydrolase</keyword>
<dbReference type="eggNOG" id="COG1506">
    <property type="taxonomic scope" value="Bacteria"/>
</dbReference>
<keyword evidence="2" id="KW-0720">Serine protease</keyword>
<dbReference type="InterPro" id="IPR029058">
    <property type="entry name" value="AB_hydrolase_fold"/>
</dbReference>
<organism evidence="4 5">
    <name type="scientific">Legionella massiliensis</name>
    <dbReference type="NCBI Taxonomy" id="1034943"/>
    <lineage>
        <taxon>Bacteria</taxon>
        <taxon>Pseudomonadati</taxon>
        <taxon>Pseudomonadota</taxon>
        <taxon>Gammaproteobacteria</taxon>
        <taxon>Legionellales</taxon>
        <taxon>Legionellaceae</taxon>
        <taxon>Legionella</taxon>
    </lineage>
</organism>
<dbReference type="SUPFAM" id="SSF53474">
    <property type="entry name" value="alpha/beta-Hydrolases"/>
    <property type="match status" value="1"/>
</dbReference>
<protein>
    <submittedName>
        <fullName evidence="4">Prolyl tripeptidyl peptidase</fullName>
    </submittedName>
</protein>
<dbReference type="STRING" id="1034943.BN59_03643"/>
<dbReference type="AlphaFoldDB" id="A0A078KY38"/>
<dbReference type="Pfam" id="PF07676">
    <property type="entry name" value="PD40"/>
    <property type="match status" value="1"/>
</dbReference>
<dbReference type="InterPro" id="IPR011042">
    <property type="entry name" value="6-blade_b-propeller_TolB-like"/>
</dbReference>
<dbReference type="GO" id="GO:0006508">
    <property type="term" value="P:proteolysis"/>
    <property type="evidence" value="ECO:0007669"/>
    <property type="project" value="InterPro"/>
</dbReference>
<name>A0A078KY38_9GAMM</name>
<dbReference type="Gene3D" id="2.120.10.30">
    <property type="entry name" value="TolB, C-terminal domain"/>
    <property type="match status" value="2"/>
</dbReference>
<keyword evidence="2" id="KW-0645">Protease</keyword>